<comment type="caution">
    <text evidence="2">The sequence shown here is derived from an EMBL/GenBank/DDBJ whole genome shotgun (WGS) entry which is preliminary data.</text>
</comment>
<dbReference type="InterPro" id="IPR057136">
    <property type="entry name" value="At2g35280_TPR_dom"/>
</dbReference>
<dbReference type="Pfam" id="PF23310">
    <property type="entry name" value="TPR_27"/>
    <property type="match status" value="1"/>
</dbReference>
<protein>
    <recommendedName>
        <fullName evidence="1">At2g35280-like TPR domain-containing protein</fullName>
    </recommendedName>
</protein>
<feature type="domain" description="At2g35280-like TPR" evidence="1">
    <location>
        <begin position="84"/>
        <end position="191"/>
    </location>
</feature>
<keyword evidence="3" id="KW-1185">Reference proteome</keyword>
<dbReference type="PANTHER" id="PTHR33784:SF10">
    <property type="entry name" value="F-BOX PROTEIN"/>
    <property type="match status" value="1"/>
</dbReference>
<sequence>MGIPRTSRKLKDNMSLCVQRHQDERLKKPATKTLGSLPRDLLVDVLGRLAKSSFTDLFNAKLSCKDFLESTTDDYIYEHISIDKFPIIHWLSPSPRVSSFLTHCFNKGNSESLFRKGMIAYFNLGNVESGVEYLKSAMEKGHSEATYVYGMILLSRATDDESSEGLNLLNSMNFSKSRCWNLQECRHKVKLTLAQIWINNPVNLQQLNTKCREGDHAIRFAKRGWSLDEDKEISSCDTCLWYRELIFFCKIMNVIV</sequence>
<dbReference type="EMBL" id="JAUHHV010000006">
    <property type="protein sequence ID" value="KAK1420061.1"/>
    <property type="molecule type" value="Genomic_DNA"/>
</dbReference>
<dbReference type="SUPFAM" id="SSF81383">
    <property type="entry name" value="F-box domain"/>
    <property type="match status" value="1"/>
</dbReference>
<dbReference type="InterPro" id="IPR040338">
    <property type="entry name" value="At1g67623-like"/>
</dbReference>
<proteinExistence type="predicted"/>
<evidence type="ECO:0000313" key="3">
    <source>
        <dbReference type="Proteomes" id="UP001229421"/>
    </source>
</evidence>
<name>A0AAD8NTH2_TARER</name>
<dbReference type="Proteomes" id="UP001229421">
    <property type="component" value="Unassembled WGS sequence"/>
</dbReference>
<evidence type="ECO:0000259" key="1">
    <source>
        <dbReference type="Pfam" id="PF23310"/>
    </source>
</evidence>
<dbReference type="AlphaFoldDB" id="A0AAD8NTH2"/>
<evidence type="ECO:0000313" key="2">
    <source>
        <dbReference type="EMBL" id="KAK1420061.1"/>
    </source>
</evidence>
<organism evidence="2 3">
    <name type="scientific">Tagetes erecta</name>
    <name type="common">African marigold</name>
    <dbReference type="NCBI Taxonomy" id="13708"/>
    <lineage>
        <taxon>Eukaryota</taxon>
        <taxon>Viridiplantae</taxon>
        <taxon>Streptophyta</taxon>
        <taxon>Embryophyta</taxon>
        <taxon>Tracheophyta</taxon>
        <taxon>Spermatophyta</taxon>
        <taxon>Magnoliopsida</taxon>
        <taxon>eudicotyledons</taxon>
        <taxon>Gunneridae</taxon>
        <taxon>Pentapetalae</taxon>
        <taxon>asterids</taxon>
        <taxon>campanulids</taxon>
        <taxon>Asterales</taxon>
        <taxon>Asteraceae</taxon>
        <taxon>Asteroideae</taxon>
        <taxon>Heliantheae alliance</taxon>
        <taxon>Tageteae</taxon>
        <taxon>Tagetes</taxon>
    </lineage>
</organism>
<dbReference type="PANTHER" id="PTHR33784">
    <property type="entry name" value="OS05G0482100 PROTEIN"/>
    <property type="match status" value="1"/>
</dbReference>
<dbReference type="InterPro" id="IPR036047">
    <property type="entry name" value="F-box-like_dom_sf"/>
</dbReference>
<reference evidence="2" key="1">
    <citation type="journal article" date="2023" name="bioRxiv">
        <title>Improved chromosome-level genome assembly for marigold (Tagetes erecta).</title>
        <authorList>
            <person name="Jiang F."/>
            <person name="Yuan L."/>
            <person name="Wang S."/>
            <person name="Wang H."/>
            <person name="Xu D."/>
            <person name="Wang A."/>
            <person name="Fan W."/>
        </authorList>
    </citation>
    <scope>NUCLEOTIDE SEQUENCE</scope>
    <source>
        <strain evidence="2">WSJ</strain>
        <tissue evidence="2">Leaf</tissue>
    </source>
</reference>
<gene>
    <name evidence="2" type="ORF">QVD17_21369</name>
</gene>
<dbReference type="SUPFAM" id="SSF81901">
    <property type="entry name" value="HCP-like"/>
    <property type="match status" value="1"/>
</dbReference>
<accession>A0AAD8NTH2</accession>